<dbReference type="OrthoDB" id="550012at2759"/>
<evidence type="ECO:0000259" key="2">
    <source>
        <dbReference type="Pfam" id="PF11822"/>
    </source>
</evidence>
<proteinExistence type="predicted"/>
<dbReference type="GeneID" id="68115138"/>
<comment type="caution">
    <text evidence="3">The sequence shown here is derived from an EMBL/GenBank/DDBJ whole genome shotgun (WGS) entry which is preliminary data.</text>
</comment>
<sequence length="343" mass="39850">MYNMFRQDISSIAKTNAYQENDYSLYKGNGTKGKVLDYRQQYYSSSNNDSSEGNLAFDSTAAFMSSTESLNLTKSITSLPEATPPAEPLQNAFSPMNPLTTQPPPSSSESFRSPRKKNSEEIIIHVHDDTNKINKDFSCNRELLMSEMKYFKYYLMQPKAKNEEIDISVHCDVNIFQWLMDYIKKETITPPKLEVNWAISILISSHFLEMDSLVETTLDFVRENIDSILKLPIDLDCIHTDLLEKLAIRFTDYDLDEVKDKKDKILSKLFMKKLELLLEDEENTLYKCQHCQTMFTKSQLEWMICNSEKQKFKLIFMVGQFPDMPLTRHGMWTSISTSLKRVE</sequence>
<evidence type="ECO:0000256" key="1">
    <source>
        <dbReference type="SAM" id="MobiDB-lite"/>
    </source>
</evidence>
<name>A0A6A5CFF5_NAEFO</name>
<dbReference type="Gene3D" id="3.30.710.10">
    <property type="entry name" value="Potassium Channel Kv1.1, Chain A"/>
    <property type="match status" value="1"/>
</dbReference>
<dbReference type="EMBL" id="VFQX01000004">
    <property type="protein sequence ID" value="KAF0984005.1"/>
    <property type="molecule type" value="Genomic_DNA"/>
</dbReference>
<feature type="compositionally biased region" description="Polar residues" evidence="1">
    <location>
        <begin position="91"/>
        <end position="100"/>
    </location>
</feature>
<keyword evidence="4" id="KW-1185">Reference proteome</keyword>
<dbReference type="InterPro" id="IPR045902">
    <property type="entry name" value="SANBR-like"/>
</dbReference>
<dbReference type="InterPro" id="IPR021777">
    <property type="entry name" value="SANBR_BTB"/>
</dbReference>
<reference evidence="3 4" key="1">
    <citation type="journal article" date="2019" name="Sci. Rep.">
        <title>Nanopore sequencing improves the draft genome of the human pathogenic amoeba Naegleria fowleri.</title>
        <authorList>
            <person name="Liechti N."/>
            <person name="Schurch N."/>
            <person name="Bruggmann R."/>
            <person name="Wittwer M."/>
        </authorList>
    </citation>
    <scope>NUCLEOTIDE SEQUENCE [LARGE SCALE GENOMIC DNA]</scope>
    <source>
        <strain evidence="3 4">ATCC 30894</strain>
    </source>
</reference>
<dbReference type="AlphaFoldDB" id="A0A6A5CFF5"/>
<dbReference type="PANTHER" id="PTHR20946">
    <property type="entry name" value="SANT AND BTB DOMAIN REGULATOR OF CLASS SWITCH RECOMBINATION"/>
    <property type="match status" value="1"/>
</dbReference>
<dbReference type="VEuPathDB" id="AmoebaDB:NF0037770"/>
<feature type="domain" description="SANT and BTB" evidence="2">
    <location>
        <begin position="123"/>
        <end position="218"/>
    </location>
</feature>
<dbReference type="Proteomes" id="UP000444721">
    <property type="component" value="Unassembled WGS sequence"/>
</dbReference>
<dbReference type="Pfam" id="PF11822">
    <property type="entry name" value="BTB_SANBR"/>
    <property type="match status" value="1"/>
</dbReference>
<evidence type="ECO:0000313" key="4">
    <source>
        <dbReference type="Proteomes" id="UP000444721"/>
    </source>
</evidence>
<dbReference type="InterPro" id="IPR011333">
    <property type="entry name" value="SKP1/BTB/POZ_sf"/>
</dbReference>
<dbReference type="VEuPathDB" id="AmoebaDB:FDP41_007920"/>
<dbReference type="PANTHER" id="PTHR20946:SF0">
    <property type="entry name" value="SANT AND BTB DOMAIN REGULATOR OF CLASS SWITCH RECOMBINATION"/>
    <property type="match status" value="1"/>
</dbReference>
<dbReference type="RefSeq" id="XP_044568718.1">
    <property type="nucleotide sequence ID" value="XM_044711718.1"/>
</dbReference>
<feature type="region of interest" description="Disordered" evidence="1">
    <location>
        <begin position="78"/>
        <end position="115"/>
    </location>
</feature>
<protein>
    <recommendedName>
        <fullName evidence="2">SANT and BTB domain-containing protein</fullName>
    </recommendedName>
</protein>
<dbReference type="SUPFAM" id="SSF54695">
    <property type="entry name" value="POZ domain"/>
    <property type="match status" value="1"/>
</dbReference>
<gene>
    <name evidence="3" type="ORF">FDP41_007920</name>
</gene>
<organism evidence="3 4">
    <name type="scientific">Naegleria fowleri</name>
    <name type="common">Brain eating amoeba</name>
    <dbReference type="NCBI Taxonomy" id="5763"/>
    <lineage>
        <taxon>Eukaryota</taxon>
        <taxon>Discoba</taxon>
        <taxon>Heterolobosea</taxon>
        <taxon>Tetramitia</taxon>
        <taxon>Eutetramitia</taxon>
        <taxon>Vahlkampfiidae</taxon>
        <taxon>Naegleria</taxon>
    </lineage>
</organism>
<dbReference type="VEuPathDB" id="AmoebaDB:NfTy_004900"/>
<evidence type="ECO:0000313" key="3">
    <source>
        <dbReference type="EMBL" id="KAF0984005.1"/>
    </source>
</evidence>
<accession>A0A6A5CFF5</accession>